<dbReference type="Proteomes" id="UP000811609">
    <property type="component" value="Chromosome 3"/>
</dbReference>
<name>A0A8T1R3D0_CARIL</name>
<feature type="region of interest" description="Disordered" evidence="1">
    <location>
        <begin position="65"/>
        <end position="87"/>
    </location>
</feature>
<evidence type="ECO:0000313" key="3">
    <source>
        <dbReference type="Proteomes" id="UP000811609"/>
    </source>
</evidence>
<dbReference type="EMBL" id="CM031811">
    <property type="protein sequence ID" value="KAG6661019.1"/>
    <property type="molecule type" value="Genomic_DNA"/>
</dbReference>
<organism evidence="2 3">
    <name type="scientific">Carya illinoinensis</name>
    <name type="common">Pecan</name>
    <dbReference type="NCBI Taxonomy" id="32201"/>
    <lineage>
        <taxon>Eukaryota</taxon>
        <taxon>Viridiplantae</taxon>
        <taxon>Streptophyta</taxon>
        <taxon>Embryophyta</taxon>
        <taxon>Tracheophyta</taxon>
        <taxon>Spermatophyta</taxon>
        <taxon>Magnoliopsida</taxon>
        <taxon>eudicotyledons</taxon>
        <taxon>Gunneridae</taxon>
        <taxon>Pentapetalae</taxon>
        <taxon>rosids</taxon>
        <taxon>fabids</taxon>
        <taxon>Fagales</taxon>
        <taxon>Juglandaceae</taxon>
        <taxon>Carya</taxon>
    </lineage>
</organism>
<proteinExistence type="predicted"/>
<evidence type="ECO:0000313" key="2">
    <source>
        <dbReference type="EMBL" id="KAG6661019.1"/>
    </source>
</evidence>
<reference evidence="2" key="1">
    <citation type="submission" date="2020-12" db="EMBL/GenBank/DDBJ databases">
        <title>WGS assembly of Carya illinoinensis cv. Pawnee.</title>
        <authorList>
            <person name="Platts A."/>
            <person name="Shu S."/>
            <person name="Wright S."/>
            <person name="Barry K."/>
            <person name="Edger P."/>
            <person name="Pires J.C."/>
            <person name="Schmutz J."/>
        </authorList>
    </citation>
    <scope>NUCLEOTIDE SEQUENCE</scope>
    <source>
        <tissue evidence="2">Leaf</tissue>
    </source>
</reference>
<dbReference type="AlphaFoldDB" id="A0A8T1R3D0"/>
<accession>A0A8T1R3D0</accession>
<sequence>MGCFFCIHPYELLHLFLSPKYTRLDSETRIIAFHSSLFPLHPVYVTFSFSFRSLSLEIREREREGKTKKEAWTNRAVSRGERERDEWDPFPASSFSAFRTCGTHLKSPSPVHTPPLLLLSLSLSGHPCLTLSPHL</sequence>
<keyword evidence="3" id="KW-1185">Reference proteome</keyword>
<protein>
    <submittedName>
        <fullName evidence="2">Uncharacterized protein</fullName>
    </submittedName>
</protein>
<gene>
    <name evidence="2" type="ORF">CIPAW_03G145900</name>
</gene>
<comment type="caution">
    <text evidence="2">The sequence shown here is derived from an EMBL/GenBank/DDBJ whole genome shotgun (WGS) entry which is preliminary data.</text>
</comment>
<evidence type="ECO:0000256" key="1">
    <source>
        <dbReference type="SAM" id="MobiDB-lite"/>
    </source>
</evidence>